<gene>
    <name evidence="2" type="ORF">EB235_20645</name>
</gene>
<proteinExistence type="predicted"/>
<dbReference type="Proteomes" id="UP000503017">
    <property type="component" value="Chromosome"/>
</dbReference>
<evidence type="ECO:0000313" key="2">
    <source>
        <dbReference type="EMBL" id="QKD03592.1"/>
    </source>
</evidence>
<evidence type="ECO:0000313" key="3">
    <source>
        <dbReference type="Proteomes" id="UP000503017"/>
    </source>
</evidence>
<protein>
    <submittedName>
        <fullName evidence="2">Uncharacterized protein</fullName>
    </submittedName>
</protein>
<evidence type="ECO:0000256" key="1">
    <source>
        <dbReference type="SAM" id="MobiDB-lite"/>
    </source>
</evidence>
<feature type="region of interest" description="Disordered" evidence="1">
    <location>
        <begin position="28"/>
        <end position="57"/>
    </location>
</feature>
<dbReference type="AlphaFoldDB" id="A0A6M7WMI2"/>
<organism evidence="2 3">
    <name type="scientific">Mesorhizobium loti R88b</name>
    <dbReference type="NCBI Taxonomy" id="935548"/>
    <lineage>
        <taxon>Bacteria</taxon>
        <taxon>Pseudomonadati</taxon>
        <taxon>Pseudomonadota</taxon>
        <taxon>Alphaproteobacteria</taxon>
        <taxon>Hyphomicrobiales</taxon>
        <taxon>Phyllobacteriaceae</taxon>
        <taxon>Mesorhizobium</taxon>
    </lineage>
</organism>
<reference evidence="2 3" key="1">
    <citation type="submission" date="2018-10" db="EMBL/GenBank/DDBJ databases">
        <authorList>
            <person name="Perry B.J."/>
            <person name="Sullivan J.T."/>
            <person name="Murphy R.J.T."/>
            <person name="Ramsay J.P."/>
            <person name="Ronson C.W."/>
        </authorList>
    </citation>
    <scope>NUCLEOTIDE SEQUENCE [LARGE SCALE GENOMIC DNA]</scope>
    <source>
        <strain evidence="2 3">R88b</strain>
    </source>
</reference>
<sequence length="57" mass="6803">MIQFLNIFGDVMRIATFQWRDERHNTKCCEEPTSPGRWAAPADRQPFRRSRLWQHGG</sequence>
<dbReference type="EMBL" id="CP033367">
    <property type="protein sequence ID" value="QKD03592.1"/>
    <property type="molecule type" value="Genomic_DNA"/>
</dbReference>
<feature type="compositionally biased region" description="Basic residues" evidence="1">
    <location>
        <begin position="47"/>
        <end position="57"/>
    </location>
</feature>
<accession>A0A6M7WMI2</accession>
<name>A0A6M7WMI2_RHILI</name>